<keyword evidence="10" id="KW-0598">Phosphotransferase system</keyword>
<feature type="coiled-coil region" evidence="14">
    <location>
        <begin position="259"/>
        <end position="286"/>
    </location>
</feature>
<dbReference type="Gene3D" id="3.20.20.60">
    <property type="entry name" value="Phosphoenolpyruvate-binding domains"/>
    <property type="match status" value="1"/>
</dbReference>
<comment type="catalytic activity">
    <reaction evidence="1">
        <text>L-histidyl-[protein] + phosphoenolpyruvate = N(pros)-phospho-L-histidyl-[protein] + pyruvate</text>
        <dbReference type="Rhea" id="RHEA:23880"/>
        <dbReference type="Rhea" id="RHEA-COMP:9745"/>
        <dbReference type="Rhea" id="RHEA-COMP:9746"/>
        <dbReference type="ChEBI" id="CHEBI:15361"/>
        <dbReference type="ChEBI" id="CHEBI:29979"/>
        <dbReference type="ChEBI" id="CHEBI:58702"/>
        <dbReference type="ChEBI" id="CHEBI:64837"/>
        <dbReference type="EC" id="2.7.3.9"/>
    </reaction>
</comment>
<dbReference type="InterPro" id="IPR040442">
    <property type="entry name" value="Pyrv_kinase-like_dom_sf"/>
</dbReference>
<name>X1C0V2_9ZZZZ</name>
<evidence type="ECO:0000256" key="11">
    <source>
        <dbReference type="ARBA" id="ARBA00022723"/>
    </source>
</evidence>
<dbReference type="SUPFAM" id="SSF52009">
    <property type="entry name" value="Phosphohistidine domain"/>
    <property type="match status" value="1"/>
</dbReference>
<dbReference type="PANTHER" id="PTHR46244">
    <property type="entry name" value="PHOSPHOENOLPYRUVATE-PROTEIN PHOSPHOTRANSFERASE"/>
    <property type="match status" value="1"/>
</dbReference>
<dbReference type="GO" id="GO:0008965">
    <property type="term" value="F:phosphoenolpyruvate-protein phosphotransferase activity"/>
    <property type="evidence" value="ECO:0007669"/>
    <property type="project" value="UniProtKB-EC"/>
</dbReference>
<dbReference type="GO" id="GO:0046872">
    <property type="term" value="F:metal ion binding"/>
    <property type="evidence" value="ECO:0007669"/>
    <property type="project" value="UniProtKB-KW"/>
</dbReference>
<feature type="domain" description="PEP-utilising enzyme mobile" evidence="15">
    <location>
        <begin position="20"/>
        <end position="92"/>
    </location>
</feature>
<dbReference type="AlphaFoldDB" id="X1C0V2"/>
<dbReference type="Gene3D" id="3.50.30.10">
    <property type="entry name" value="Phosphohistidine domain"/>
    <property type="match status" value="1"/>
</dbReference>
<evidence type="ECO:0000256" key="5">
    <source>
        <dbReference type="ARBA" id="ARBA00012232"/>
    </source>
</evidence>
<dbReference type="GO" id="GO:0005737">
    <property type="term" value="C:cytoplasm"/>
    <property type="evidence" value="ECO:0007669"/>
    <property type="project" value="UniProtKB-SubCell"/>
</dbReference>
<keyword evidence="9" id="KW-0808">Transferase</keyword>
<feature type="non-terminal residue" evidence="17">
    <location>
        <position position="1"/>
    </location>
</feature>
<organism evidence="17">
    <name type="scientific">marine sediment metagenome</name>
    <dbReference type="NCBI Taxonomy" id="412755"/>
    <lineage>
        <taxon>unclassified sequences</taxon>
        <taxon>metagenomes</taxon>
        <taxon>ecological metagenomes</taxon>
    </lineage>
</organism>
<proteinExistence type="inferred from homology"/>
<dbReference type="Pfam" id="PF00391">
    <property type="entry name" value="PEP-utilizers"/>
    <property type="match status" value="1"/>
</dbReference>
<evidence type="ECO:0000256" key="14">
    <source>
        <dbReference type="SAM" id="Coils"/>
    </source>
</evidence>
<keyword evidence="14" id="KW-0175">Coiled coil</keyword>
<dbReference type="GO" id="GO:0009401">
    <property type="term" value="P:phosphoenolpyruvate-dependent sugar phosphotransferase system"/>
    <property type="evidence" value="ECO:0007669"/>
    <property type="project" value="UniProtKB-KW"/>
</dbReference>
<evidence type="ECO:0000256" key="6">
    <source>
        <dbReference type="ARBA" id="ARBA00022448"/>
    </source>
</evidence>
<dbReference type="InterPro" id="IPR008279">
    <property type="entry name" value="PEP-util_enz_mobile_dom"/>
</dbReference>
<evidence type="ECO:0000256" key="3">
    <source>
        <dbReference type="ARBA" id="ARBA00004496"/>
    </source>
</evidence>
<sequence>LSRLYRNLKPQKRKKTDDKKDKIIVAHDLLPSEAAFRMNQGNILAIALDMGGATSHTAILARSLNIPAVVGLRNITKKVKNGDYLIVDGSDGEVIIDPPLAVQREFASKRDKYENYRKELQKTAKLKASTLDGVNFLLMANIELSKEVKPAFSLGAKGIGLFRSEFIYFQRTDLPDEEDHFEVYSKLAEDAAPLPVYIRTVDIGGEKNLPQMKIEKEPNPALGLRAIRVSLRDREMFKVQLRAILRASVQRNIRLLIPMITEMEEIEEVKLLLKEVKEELQSKNILFDENIPLGVMIEVPAAAAVSDKMAKEVDYFSIGTNDLIQYYLAVDRTNELVSH</sequence>
<evidence type="ECO:0000256" key="8">
    <source>
        <dbReference type="ARBA" id="ARBA00022597"/>
    </source>
</evidence>
<evidence type="ECO:0000259" key="16">
    <source>
        <dbReference type="Pfam" id="PF02896"/>
    </source>
</evidence>
<dbReference type="InterPro" id="IPR018274">
    <property type="entry name" value="PEP_util_AS"/>
</dbReference>
<dbReference type="PRINTS" id="PR01736">
    <property type="entry name" value="PHPHTRNFRASE"/>
</dbReference>
<dbReference type="InterPro" id="IPR006318">
    <property type="entry name" value="PTS_EI-like"/>
</dbReference>
<gene>
    <name evidence="17" type="ORF">S01H4_22373</name>
</gene>
<keyword evidence="8" id="KW-0762">Sugar transport</keyword>
<protein>
    <recommendedName>
        <fullName evidence="5">phosphoenolpyruvate--protein phosphotransferase</fullName>
        <ecNumber evidence="5">2.7.3.9</ecNumber>
    </recommendedName>
</protein>
<dbReference type="GO" id="GO:0016301">
    <property type="term" value="F:kinase activity"/>
    <property type="evidence" value="ECO:0007669"/>
    <property type="project" value="UniProtKB-KW"/>
</dbReference>
<keyword evidence="11" id="KW-0479">Metal-binding</keyword>
<reference evidence="17" key="1">
    <citation type="journal article" date="2014" name="Front. Microbiol.">
        <title>High frequency of phylogenetically diverse reductive dehalogenase-homologous genes in deep subseafloor sedimentary metagenomes.</title>
        <authorList>
            <person name="Kawai M."/>
            <person name="Futagami T."/>
            <person name="Toyoda A."/>
            <person name="Takaki Y."/>
            <person name="Nishi S."/>
            <person name="Hori S."/>
            <person name="Arai W."/>
            <person name="Tsubouchi T."/>
            <person name="Morono Y."/>
            <person name="Uchiyama I."/>
            <person name="Ito T."/>
            <person name="Fujiyama A."/>
            <person name="Inagaki F."/>
            <person name="Takami H."/>
        </authorList>
    </citation>
    <scope>NUCLEOTIDE SEQUENCE</scope>
    <source>
        <strain evidence="17">Expedition CK06-06</strain>
    </source>
</reference>
<feature type="domain" description="PEP-utilising enzyme C-terminal" evidence="16">
    <location>
        <begin position="118"/>
        <end position="339"/>
    </location>
</feature>
<dbReference type="PROSITE" id="PS00370">
    <property type="entry name" value="PEP_ENZYMES_PHOS_SITE"/>
    <property type="match status" value="1"/>
</dbReference>
<dbReference type="SUPFAM" id="SSF51621">
    <property type="entry name" value="Phosphoenolpyruvate/pyruvate domain"/>
    <property type="match status" value="1"/>
</dbReference>
<dbReference type="EC" id="2.7.3.9" evidence="5"/>
<evidence type="ECO:0000256" key="10">
    <source>
        <dbReference type="ARBA" id="ARBA00022683"/>
    </source>
</evidence>
<evidence type="ECO:0000256" key="12">
    <source>
        <dbReference type="ARBA" id="ARBA00022777"/>
    </source>
</evidence>
<dbReference type="PANTHER" id="PTHR46244:SF6">
    <property type="entry name" value="PHOSPHOENOLPYRUVATE-PROTEIN PHOSPHOTRANSFERASE"/>
    <property type="match status" value="1"/>
</dbReference>
<accession>X1C0V2</accession>
<evidence type="ECO:0000256" key="9">
    <source>
        <dbReference type="ARBA" id="ARBA00022679"/>
    </source>
</evidence>
<evidence type="ECO:0000256" key="1">
    <source>
        <dbReference type="ARBA" id="ARBA00000683"/>
    </source>
</evidence>
<dbReference type="NCBIfam" id="TIGR01417">
    <property type="entry name" value="PTS_I_fam"/>
    <property type="match status" value="1"/>
</dbReference>
<dbReference type="InterPro" id="IPR050499">
    <property type="entry name" value="PEP-utilizing_PTS_enzyme"/>
</dbReference>
<keyword evidence="6" id="KW-0813">Transport</keyword>
<comment type="similarity">
    <text evidence="4">Belongs to the PEP-utilizing enzyme family.</text>
</comment>
<feature type="non-terminal residue" evidence="17">
    <location>
        <position position="339"/>
    </location>
</feature>
<dbReference type="InterPro" id="IPR000121">
    <property type="entry name" value="PEP_util_C"/>
</dbReference>
<evidence type="ECO:0000256" key="7">
    <source>
        <dbReference type="ARBA" id="ARBA00022490"/>
    </source>
</evidence>
<evidence type="ECO:0000256" key="13">
    <source>
        <dbReference type="ARBA" id="ARBA00022842"/>
    </source>
</evidence>
<evidence type="ECO:0000259" key="15">
    <source>
        <dbReference type="Pfam" id="PF00391"/>
    </source>
</evidence>
<keyword evidence="12" id="KW-0418">Kinase</keyword>
<dbReference type="EMBL" id="BART01010244">
    <property type="protein sequence ID" value="GAG86952.1"/>
    <property type="molecule type" value="Genomic_DNA"/>
</dbReference>
<comment type="caution">
    <text evidence="17">The sequence shown here is derived from an EMBL/GenBank/DDBJ whole genome shotgun (WGS) entry which is preliminary data.</text>
</comment>
<keyword evidence="7" id="KW-0963">Cytoplasm</keyword>
<comment type="cofactor">
    <cofactor evidence="2">
        <name>Mg(2+)</name>
        <dbReference type="ChEBI" id="CHEBI:18420"/>
    </cofactor>
</comment>
<keyword evidence="13" id="KW-0460">Magnesium</keyword>
<dbReference type="InterPro" id="IPR036637">
    <property type="entry name" value="Phosphohistidine_dom_sf"/>
</dbReference>
<dbReference type="Pfam" id="PF02896">
    <property type="entry name" value="PEP-utilizers_C"/>
    <property type="match status" value="1"/>
</dbReference>
<dbReference type="InterPro" id="IPR015813">
    <property type="entry name" value="Pyrv/PenolPyrv_kinase-like_dom"/>
</dbReference>
<comment type="subcellular location">
    <subcellularLocation>
        <location evidence="3">Cytoplasm</location>
    </subcellularLocation>
</comment>
<evidence type="ECO:0000256" key="4">
    <source>
        <dbReference type="ARBA" id="ARBA00007837"/>
    </source>
</evidence>
<evidence type="ECO:0000313" key="17">
    <source>
        <dbReference type="EMBL" id="GAG86952.1"/>
    </source>
</evidence>
<evidence type="ECO:0000256" key="2">
    <source>
        <dbReference type="ARBA" id="ARBA00001946"/>
    </source>
</evidence>